<gene>
    <name evidence="1" type="ORF">FOXB_15598</name>
</gene>
<dbReference type="AlphaFoldDB" id="F9GAB6"/>
<protein>
    <recommendedName>
        <fullName evidence="2">F-box domain-containing protein</fullName>
    </recommendedName>
</protein>
<accession>F9GAB6</accession>
<dbReference type="STRING" id="660025.F9GAB6"/>
<proteinExistence type="predicted"/>
<organism evidence="1">
    <name type="scientific">Fusarium oxysporum (strain Fo5176)</name>
    <name type="common">Fusarium vascular wilt</name>
    <dbReference type="NCBI Taxonomy" id="660025"/>
    <lineage>
        <taxon>Eukaryota</taxon>
        <taxon>Fungi</taxon>
        <taxon>Dikarya</taxon>
        <taxon>Ascomycota</taxon>
        <taxon>Pezizomycotina</taxon>
        <taxon>Sordariomycetes</taxon>
        <taxon>Hypocreomycetidae</taxon>
        <taxon>Hypocreales</taxon>
        <taxon>Nectriaceae</taxon>
        <taxon>Fusarium</taxon>
        <taxon>Fusarium oxysporum species complex</taxon>
    </lineage>
</organism>
<sequence>MTTIRSLSEDLIHLIAGHFSTEDFCAFRQTCRDMNAKTFGRFKRTYFQTRYVMLERESLNTLIRISEHPLLGPEVRTLGLCTERLPEPDESVNGSRSFWNTLAEDSDSDQLDFWPGGETDVWFEDDDDDDILNSSYAAICRRYFDDQESFISGPDVDALTRAMSCLCNCRTLVLTDAHTPWGAMRLEREVGELERGLTYDEFDDQPFVKHVLNAMLTAAKASEIPVEELCIYLGHPDEPKATFPIGFRLLDSPPEHMRKRGSEGGLTSLTTLRLLASPTIGRTWGGDDPAPSWIHNCRRFIGFFPSLSHFSLAFEDEFDDHTAFPGLSSALSIVQLRKLELARLEVTEVQLAKLLLHHQSTLEEITLRQVSMCGMRSWATLLGKIKHMSQVRSVNLKGCWLSTSNPSGEVDCYDIDVCIKGEQDFEEAIAMMEELAMKIALEEEIDESV</sequence>
<dbReference type="OrthoDB" id="5279008at2759"/>
<dbReference type="EMBL" id="AFQF01004047">
    <property type="protein sequence ID" value="EGU73893.1"/>
    <property type="molecule type" value="Genomic_DNA"/>
</dbReference>
<dbReference type="CDD" id="cd09917">
    <property type="entry name" value="F-box_SF"/>
    <property type="match status" value="1"/>
</dbReference>
<reference evidence="1" key="1">
    <citation type="journal article" date="2012" name="Mol. Plant Microbe Interact.">
        <title>A highly conserved effector in Fusarium oxysporum is required for full virulence on Arabidopsis.</title>
        <authorList>
            <person name="Thatcher L.F."/>
            <person name="Gardiner D.M."/>
            <person name="Kazan K."/>
            <person name="Manners J."/>
        </authorList>
    </citation>
    <scope>NUCLEOTIDE SEQUENCE [LARGE SCALE GENOMIC DNA]</scope>
    <source>
        <strain evidence="1">Fo5176</strain>
    </source>
</reference>
<name>F9GAB6_FUSOF</name>
<evidence type="ECO:0008006" key="2">
    <source>
        <dbReference type="Google" id="ProtNLM"/>
    </source>
</evidence>
<comment type="caution">
    <text evidence="1">The sequence shown here is derived from an EMBL/GenBank/DDBJ whole genome shotgun (WGS) entry which is preliminary data.</text>
</comment>
<evidence type="ECO:0000313" key="1">
    <source>
        <dbReference type="EMBL" id="EGU73893.1"/>
    </source>
</evidence>